<dbReference type="EMBL" id="CP011071">
    <property type="protein sequence ID" value="AKA34896.1"/>
    <property type="molecule type" value="Genomic_DNA"/>
</dbReference>
<gene>
    <name evidence="4" type="ORF">VC82_1264</name>
</gene>
<dbReference type="InterPro" id="IPR050832">
    <property type="entry name" value="Bact_Acetyltransf"/>
</dbReference>
<dbReference type="Proteomes" id="UP000032726">
    <property type="component" value="Chromosome"/>
</dbReference>
<dbReference type="STRING" id="516051.VC82_1264"/>
<dbReference type="CDD" id="cd04301">
    <property type="entry name" value="NAT_SF"/>
    <property type="match status" value="1"/>
</dbReference>
<evidence type="ECO:0000313" key="4">
    <source>
        <dbReference type="EMBL" id="AKA34896.1"/>
    </source>
</evidence>
<dbReference type="Pfam" id="PF00583">
    <property type="entry name" value="Acetyltransf_1"/>
    <property type="match status" value="1"/>
</dbReference>
<dbReference type="Gene3D" id="3.40.630.30">
    <property type="match status" value="1"/>
</dbReference>
<name>A0A0D5YSR8_9FLAO</name>
<dbReference type="PANTHER" id="PTHR43877:SF2">
    <property type="entry name" value="AMINOALKYLPHOSPHONATE N-ACETYLTRANSFERASE-RELATED"/>
    <property type="match status" value="1"/>
</dbReference>
<dbReference type="HOGENOM" id="CLU_013985_13_2_10"/>
<dbReference type="RefSeq" id="WP_045801607.1">
    <property type="nucleotide sequence ID" value="NZ_CP011071.1"/>
</dbReference>
<feature type="domain" description="N-acetyltransferase" evidence="3">
    <location>
        <begin position="1"/>
        <end position="166"/>
    </location>
</feature>
<dbReference type="PROSITE" id="PS51186">
    <property type="entry name" value="GNAT"/>
    <property type="match status" value="1"/>
</dbReference>
<protein>
    <submittedName>
        <fullName evidence="4">GCN5-related N-acetyltransferase</fullName>
    </submittedName>
</protein>
<keyword evidence="1 4" id="KW-0808">Transferase</keyword>
<dbReference type="PANTHER" id="PTHR43877">
    <property type="entry name" value="AMINOALKYLPHOSPHONATE N-ACETYLTRANSFERASE-RELATED-RELATED"/>
    <property type="match status" value="1"/>
</dbReference>
<dbReference type="InterPro" id="IPR016181">
    <property type="entry name" value="Acyl_CoA_acyltransferase"/>
</dbReference>
<dbReference type="SUPFAM" id="SSF55729">
    <property type="entry name" value="Acyl-CoA N-acyltransferases (Nat)"/>
    <property type="match status" value="1"/>
</dbReference>
<reference evidence="4 5" key="1">
    <citation type="submission" date="2015-03" db="EMBL/GenBank/DDBJ databases">
        <title>Complete genome sequence of Muricauda lutaonensis CC-HSB-11T, isolated from a coastal hot spring.</title>
        <authorList>
            <person name="Kim K.M."/>
        </authorList>
    </citation>
    <scope>NUCLEOTIDE SEQUENCE [LARGE SCALE GENOMIC DNA]</scope>
    <source>
        <strain evidence="4 5">CC-HSB-11</strain>
    </source>
</reference>
<dbReference type="OrthoDB" id="9796381at2"/>
<dbReference type="GO" id="GO:0016747">
    <property type="term" value="F:acyltransferase activity, transferring groups other than amino-acyl groups"/>
    <property type="evidence" value="ECO:0007669"/>
    <property type="project" value="InterPro"/>
</dbReference>
<proteinExistence type="predicted"/>
<sequence>MIRQAKLSEIPEILAITKACSLDMQRKGIYQWNENYPSRAAFIKDIKRQELYVKVLREEIIGATVVSTVKDEEYKAIEWLASNDNSIYVHRLCVHPDFQGQGHAQSLMDFAEKLARKGNFASVRLDTFSQNLRNQRFYEIRGYKQLGDVYFPKQSKHPFHCYELLL</sequence>
<keyword evidence="2" id="KW-0012">Acyltransferase</keyword>
<organism evidence="4 5">
    <name type="scientific">Flagellimonas lutaonensis</name>
    <dbReference type="NCBI Taxonomy" id="516051"/>
    <lineage>
        <taxon>Bacteria</taxon>
        <taxon>Pseudomonadati</taxon>
        <taxon>Bacteroidota</taxon>
        <taxon>Flavobacteriia</taxon>
        <taxon>Flavobacteriales</taxon>
        <taxon>Flavobacteriaceae</taxon>
        <taxon>Flagellimonas</taxon>
    </lineage>
</organism>
<evidence type="ECO:0000259" key="3">
    <source>
        <dbReference type="PROSITE" id="PS51186"/>
    </source>
</evidence>
<keyword evidence="5" id="KW-1185">Reference proteome</keyword>
<accession>A0A0D5YSR8</accession>
<evidence type="ECO:0000313" key="5">
    <source>
        <dbReference type="Proteomes" id="UP000032726"/>
    </source>
</evidence>
<evidence type="ECO:0000256" key="1">
    <source>
        <dbReference type="ARBA" id="ARBA00022679"/>
    </source>
</evidence>
<dbReference type="InterPro" id="IPR000182">
    <property type="entry name" value="GNAT_dom"/>
</dbReference>
<evidence type="ECO:0000256" key="2">
    <source>
        <dbReference type="ARBA" id="ARBA00023315"/>
    </source>
</evidence>
<dbReference type="KEGG" id="mlt:VC82_1264"/>
<dbReference type="AlphaFoldDB" id="A0A0D5YSR8"/>